<feature type="compositionally biased region" description="Polar residues" evidence="1">
    <location>
        <begin position="1094"/>
        <end position="1106"/>
    </location>
</feature>
<evidence type="ECO:0000313" key="3">
    <source>
        <dbReference type="Proteomes" id="UP000291343"/>
    </source>
</evidence>
<reference evidence="2 3" key="1">
    <citation type="journal article" date="2017" name="Gigascience">
        <title>Genome sequence of the small brown planthopper, Laodelphax striatellus.</title>
        <authorList>
            <person name="Zhu J."/>
            <person name="Jiang F."/>
            <person name="Wang X."/>
            <person name="Yang P."/>
            <person name="Bao Y."/>
            <person name="Zhao W."/>
            <person name="Wang W."/>
            <person name="Lu H."/>
            <person name="Wang Q."/>
            <person name="Cui N."/>
            <person name="Li J."/>
            <person name="Chen X."/>
            <person name="Luo L."/>
            <person name="Yu J."/>
            <person name="Kang L."/>
            <person name="Cui F."/>
        </authorList>
    </citation>
    <scope>NUCLEOTIDE SEQUENCE [LARGE SCALE GENOMIC DNA]</scope>
    <source>
        <strain evidence="2">Lst14</strain>
    </source>
</reference>
<feature type="region of interest" description="Disordered" evidence="1">
    <location>
        <begin position="635"/>
        <end position="679"/>
    </location>
</feature>
<feature type="region of interest" description="Disordered" evidence="1">
    <location>
        <begin position="999"/>
        <end position="1075"/>
    </location>
</feature>
<feature type="region of interest" description="Disordered" evidence="1">
    <location>
        <begin position="1247"/>
        <end position="1325"/>
    </location>
</feature>
<feature type="compositionally biased region" description="Basic and acidic residues" evidence="1">
    <location>
        <begin position="75"/>
        <end position="86"/>
    </location>
</feature>
<feature type="region of interest" description="Disordered" evidence="1">
    <location>
        <begin position="568"/>
        <end position="595"/>
    </location>
</feature>
<feature type="compositionally biased region" description="Basic and acidic residues" evidence="1">
    <location>
        <begin position="293"/>
        <end position="304"/>
    </location>
</feature>
<feature type="region of interest" description="Disordered" evidence="1">
    <location>
        <begin position="58"/>
        <end position="86"/>
    </location>
</feature>
<feature type="compositionally biased region" description="Polar residues" evidence="1">
    <location>
        <begin position="812"/>
        <end position="831"/>
    </location>
</feature>
<feature type="region of interest" description="Disordered" evidence="1">
    <location>
        <begin position="105"/>
        <end position="124"/>
    </location>
</feature>
<feature type="compositionally biased region" description="Low complexity" evidence="1">
    <location>
        <begin position="660"/>
        <end position="670"/>
    </location>
</feature>
<feature type="region of interest" description="Disordered" evidence="1">
    <location>
        <begin position="1094"/>
        <end position="1124"/>
    </location>
</feature>
<dbReference type="OrthoDB" id="6628173at2759"/>
<feature type="compositionally biased region" description="Polar residues" evidence="1">
    <location>
        <begin position="1263"/>
        <end position="1277"/>
    </location>
</feature>
<feature type="compositionally biased region" description="Basic and acidic residues" evidence="1">
    <location>
        <begin position="644"/>
        <end position="654"/>
    </location>
</feature>
<dbReference type="InParanoid" id="A0A482XU14"/>
<feature type="compositionally biased region" description="Basic and acidic residues" evidence="1">
    <location>
        <begin position="1030"/>
        <end position="1056"/>
    </location>
</feature>
<proteinExistence type="predicted"/>
<sequence>MISRCQSDIILSNRFIETHYKRVDKSIEKCKALLRGIQKEFKKTRDFWEQLKANENSVTEKSELSSGSHTYSDSKNSEDSTKNEDVDLRNKLEVGNVCSKKAKGNAVTSSKKADELSENSPKVTENISKNVEDLQEEDNSFSKISKLDVKHLEAFLDIVQKTQVSQGRNKNESNSIEDYSSDLETFEDALCQLSSVTSLTFDSFSSSDVENERNLVEKRTRAVHDGEENLSSNRFQLYSDVKLPTSLTIEISRLDKTYTYNNDNNSLENSRKNVDDIAGSIVPNISESGSLKNETKKPSFDDSDSDVYHEACDFTETIEENESSPFFFHANVSKSGIFEAKIENTKKFDLGNDKIVRADCRLTNCRKLLDTKGSKNEKVVKFSGNNQITYRNEPRSNGSRVERDKGEFHKYQKKYSQMGKQIENRSRSRIRVTKQRNLIKVRQKDRTRSRSRKKSYHDIAVGTSDLDLFEYFNQWPQRVLQRDPFYSLPAKRRHFDYSTEQPSGIFHPSFLQPYNLSDKYNGNPAEHELLVKKTPSWNSIFKYNGKPVENELIVKKIPSWNSLFKQPLSNNELSDNGSNTTYSIKRTSSSDQGNFSTKLGDHLSEDRFSIHNSTILNNSNTNIFVFRTYEDRFKPPAQASDSDGEIRFNAKKPVDQNVYSGSESSRGRASSTDRKLKRKKYLTAKSRKQGALNDEKNNLSREIKQKDFGNSKEATVSKIQAVIPYVGHIHIDHIEVPQCTQLMNETKILQCRHSLVYSMRNCSYETLKNNEWVIRKQKRLSVGESDLVGKKNIDVIFNNKSQPSLDLEKQRLPSTEKSIRRPSSSPLTFSSKDAGIKHSSKEDCRLQLVNGRGDIHLSEVLQKSPYNSATSLNREYTVSKIDRTSTKPALEPKVVFKISASSDDLRREKLNSNEHLATINLTKSSSSCSGIESEAFSKMKMKKFGKNYLSCNDLMGDDQFYSKINIIPLPGDDKGLIQQVSIVGQRLWVQGATISSSFKNSFTEQEEEKKPETNKNSTGSDDSRPATSSKKSDDNSNEKSDKPTKNNDNVIKEVAKKKPVYTPHIKVNKKNETTESKPRFCPYVNKNYSTIPLPTNKHNCKASNRNKTPERKAQLSPTQPSVKAKVEDKFKVNEKEKVAENNGKYSNIAAPVHDSSNSDNFMHDTENCNNLPVPNTKVRCGQALSVVNDGSNTSRENDSDNNSLNMNSENRIDDRDNVKALDKSNKNLSNNILDESLVVNSSIKTTSKMSNNENDHGIGNSGAKINQNSEGDSGDSTVTRRRSQQSKLDFDRHNKQDPRRSPGKTVRFKKRSPSNGRESSSEESIDQLEEVKRVRHNLCSILPNDCLFKQALLKKLDGVDRKRTGVNRVNNEEVDVFGAPLTNTTGGPFYNDHGYPIAQMSGVSLYNSKGVPTKGAYGRPLHTTLKKELAKIVEGSEERRNVFHRMNRNFEEQLLQTLQTTTNWKIDEFGRVYDSYGRPLFDRYGYLLYDHIGNPLTDAFGRKLTDKYGISIMGPRKKCANVMLTTLSSNESLYPHQSSDERLVKNRTELINKKKDISKENIWKKCKRQVSFNMDPTIITLNSDSEGETLATNFKR</sequence>
<comment type="caution">
    <text evidence="2">The sequence shown here is derived from an EMBL/GenBank/DDBJ whole genome shotgun (WGS) entry which is preliminary data.</text>
</comment>
<feature type="region of interest" description="Disordered" evidence="1">
    <location>
        <begin position="1186"/>
        <end position="1216"/>
    </location>
</feature>
<evidence type="ECO:0000256" key="1">
    <source>
        <dbReference type="SAM" id="MobiDB-lite"/>
    </source>
</evidence>
<keyword evidence="3" id="KW-1185">Reference proteome</keyword>
<accession>A0A482XU14</accession>
<organism evidence="2 3">
    <name type="scientific">Laodelphax striatellus</name>
    <name type="common">Small brown planthopper</name>
    <name type="synonym">Delphax striatella</name>
    <dbReference type="NCBI Taxonomy" id="195883"/>
    <lineage>
        <taxon>Eukaryota</taxon>
        <taxon>Metazoa</taxon>
        <taxon>Ecdysozoa</taxon>
        <taxon>Arthropoda</taxon>
        <taxon>Hexapoda</taxon>
        <taxon>Insecta</taxon>
        <taxon>Pterygota</taxon>
        <taxon>Neoptera</taxon>
        <taxon>Paraneoptera</taxon>
        <taxon>Hemiptera</taxon>
        <taxon>Auchenorrhyncha</taxon>
        <taxon>Fulgoroidea</taxon>
        <taxon>Delphacidae</taxon>
        <taxon>Criomorphinae</taxon>
        <taxon>Laodelphax</taxon>
    </lineage>
</organism>
<protein>
    <submittedName>
        <fullName evidence="2">Uncharacterized protein</fullName>
    </submittedName>
</protein>
<feature type="region of interest" description="Disordered" evidence="1">
    <location>
        <begin position="285"/>
        <end position="304"/>
    </location>
</feature>
<evidence type="ECO:0000313" key="2">
    <source>
        <dbReference type="EMBL" id="RZF48919.1"/>
    </source>
</evidence>
<gene>
    <name evidence="2" type="ORF">LSTR_LSTR003299</name>
</gene>
<feature type="region of interest" description="Disordered" evidence="1">
    <location>
        <begin position="806"/>
        <end position="834"/>
    </location>
</feature>
<dbReference type="Proteomes" id="UP000291343">
    <property type="component" value="Unassembled WGS sequence"/>
</dbReference>
<name>A0A482XU14_LAOST</name>
<feature type="compositionally biased region" description="Low complexity" evidence="1">
    <location>
        <begin position="1200"/>
        <end position="1209"/>
    </location>
</feature>
<dbReference type="EMBL" id="QKKF02000897">
    <property type="protein sequence ID" value="RZF48919.1"/>
    <property type="molecule type" value="Genomic_DNA"/>
</dbReference>
<feature type="compositionally biased region" description="Polar residues" evidence="1">
    <location>
        <begin position="64"/>
        <end position="74"/>
    </location>
</feature>
<feature type="compositionally biased region" description="Basic and acidic residues" evidence="1">
    <location>
        <begin position="1288"/>
        <end position="1300"/>
    </location>
</feature>